<dbReference type="PANTHER" id="PTHR30055:SF234">
    <property type="entry name" value="HTH-TYPE TRANSCRIPTIONAL REGULATOR BETI"/>
    <property type="match status" value="1"/>
</dbReference>
<dbReference type="EMBL" id="JACHNU010000003">
    <property type="protein sequence ID" value="MBB4662990.1"/>
    <property type="molecule type" value="Genomic_DNA"/>
</dbReference>
<dbReference type="SUPFAM" id="SSF46689">
    <property type="entry name" value="Homeodomain-like"/>
    <property type="match status" value="1"/>
</dbReference>
<dbReference type="SUPFAM" id="SSF48498">
    <property type="entry name" value="Tetracyclin repressor-like, C-terminal domain"/>
    <property type="match status" value="1"/>
</dbReference>
<evidence type="ECO:0000313" key="6">
    <source>
        <dbReference type="Proteomes" id="UP000585272"/>
    </source>
</evidence>
<dbReference type="GO" id="GO:0003700">
    <property type="term" value="F:DNA-binding transcription factor activity"/>
    <property type="evidence" value="ECO:0007669"/>
    <property type="project" value="TreeGrafter"/>
</dbReference>
<reference evidence="5 6" key="1">
    <citation type="submission" date="2020-08" db="EMBL/GenBank/DDBJ databases">
        <title>Genomic Encyclopedia of Archaeal and Bacterial Type Strains, Phase II (KMG-II): from individual species to whole genera.</title>
        <authorList>
            <person name="Goeker M."/>
        </authorList>
    </citation>
    <scope>NUCLEOTIDE SEQUENCE [LARGE SCALE GENOMIC DNA]</scope>
    <source>
        <strain evidence="5 6">DSM 23288</strain>
    </source>
</reference>
<keyword evidence="2" id="KW-0238">DNA-binding</keyword>
<dbReference type="PANTHER" id="PTHR30055">
    <property type="entry name" value="HTH-TYPE TRANSCRIPTIONAL REGULATOR RUTR"/>
    <property type="match status" value="1"/>
</dbReference>
<evidence type="ECO:0000313" key="5">
    <source>
        <dbReference type="EMBL" id="MBB4662990.1"/>
    </source>
</evidence>
<keyword evidence="1" id="KW-0805">Transcription regulation</keyword>
<dbReference type="Gene3D" id="1.10.357.10">
    <property type="entry name" value="Tetracycline Repressor, domain 2"/>
    <property type="match status" value="1"/>
</dbReference>
<proteinExistence type="predicted"/>
<keyword evidence="3" id="KW-0804">Transcription</keyword>
<gene>
    <name evidence="5" type="ORF">BDZ31_002579</name>
</gene>
<dbReference type="InterPro" id="IPR036271">
    <property type="entry name" value="Tet_transcr_reg_TetR-rel_C_sf"/>
</dbReference>
<feature type="domain" description="HTH tetR-type" evidence="4">
    <location>
        <begin position="22"/>
        <end position="52"/>
    </location>
</feature>
<dbReference type="InterPro" id="IPR001647">
    <property type="entry name" value="HTH_TetR"/>
</dbReference>
<evidence type="ECO:0000256" key="1">
    <source>
        <dbReference type="ARBA" id="ARBA00023015"/>
    </source>
</evidence>
<dbReference type="Pfam" id="PF00440">
    <property type="entry name" value="TetR_N"/>
    <property type="match status" value="1"/>
</dbReference>
<keyword evidence="6" id="KW-1185">Reference proteome</keyword>
<dbReference type="InterPro" id="IPR050109">
    <property type="entry name" value="HTH-type_TetR-like_transc_reg"/>
</dbReference>
<dbReference type="InterPro" id="IPR009057">
    <property type="entry name" value="Homeodomain-like_sf"/>
</dbReference>
<dbReference type="AlphaFoldDB" id="A0A840IGC2"/>
<dbReference type="GO" id="GO:0000976">
    <property type="term" value="F:transcription cis-regulatory region binding"/>
    <property type="evidence" value="ECO:0007669"/>
    <property type="project" value="TreeGrafter"/>
</dbReference>
<comment type="caution">
    <text evidence="5">The sequence shown here is derived from an EMBL/GenBank/DDBJ whole genome shotgun (WGS) entry which is preliminary data.</text>
</comment>
<dbReference type="Proteomes" id="UP000585272">
    <property type="component" value="Unassembled WGS sequence"/>
</dbReference>
<accession>A0A840IGC2</accession>
<protein>
    <submittedName>
        <fullName evidence="5">AcrR family transcriptional regulator</fullName>
    </submittedName>
</protein>
<evidence type="ECO:0000256" key="3">
    <source>
        <dbReference type="ARBA" id="ARBA00023163"/>
    </source>
</evidence>
<organism evidence="5 6">
    <name type="scientific">Conexibacter arvalis</name>
    <dbReference type="NCBI Taxonomy" id="912552"/>
    <lineage>
        <taxon>Bacteria</taxon>
        <taxon>Bacillati</taxon>
        <taxon>Actinomycetota</taxon>
        <taxon>Thermoleophilia</taxon>
        <taxon>Solirubrobacterales</taxon>
        <taxon>Conexibacteraceae</taxon>
        <taxon>Conexibacter</taxon>
    </lineage>
</organism>
<sequence>MSVAETELLDTVARVLAREPGSSMQEIATAAGVSRTTLHRAFGDRATLVERVSAHVLGDCARLFDEAGIDDGPVLEAFDRLIEATLPLAKAYALLFAEPDVYRITRLVEEIRTQDERFERYFARGQAAGVFRPDLPPRWLVYSVGSQLTAVWWAIDDGFVGTRDAARLVRATVLGGIAAHAVTDDPSLGSWTKP</sequence>
<dbReference type="RefSeq" id="WP_183342653.1">
    <property type="nucleotide sequence ID" value="NZ_JACHNU010000003.1"/>
</dbReference>
<evidence type="ECO:0000256" key="2">
    <source>
        <dbReference type="ARBA" id="ARBA00023125"/>
    </source>
</evidence>
<name>A0A840IGC2_9ACTN</name>
<evidence type="ECO:0000259" key="4">
    <source>
        <dbReference type="Pfam" id="PF00440"/>
    </source>
</evidence>